<dbReference type="Pfam" id="PF12802">
    <property type="entry name" value="MarR_2"/>
    <property type="match status" value="1"/>
</dbReference>
<dbReference type="PROSITE" id="PS50995">
    <property type="entry name" value="HTH_MARR_2"/>
    <property type="match status" value="1"/>
</dbReference>
<sequence length="146" mass="15924">MTANADELMTVTTGLRRLVRRRLQAGLTGPRLRGAQVELLRVASARPGLGVAAAAAELHLARNSVSTLVNQLVDQDLLRRETDPDDRRNARLYVTEAAEQRLAAWRQARTELVGAALADLDPADRAAISQALPALRRLITRLEADS</sequence>
<gene>
    <name evidence="5" type="ORF">BC739_004188</name>
</gene>
<keyword evidence="1" id="KW-0805">Transcription regulation</keyword>
<dbReference type="PROSITE" id="PS01117">
    <property type="entry name" value="HTH_MARR_1"/>
    <property type="match status" value="1"/>
</dbReference>
<keyword evidence="3" id="KW-0804">Transcription</keyword>
<dbReference type="Gene3D" id="1.10.10.10">
    <property type="entry name" value="Winged helix-like DNA-binding domain superfamily/Winged helix DNA-binding domain"/>
    <property type="match status" value="1"/>
</dbReference>
<organism evidence="5 6">
    <name type="scientific">Kutzneria viridogrisea</name>
    <dbReference type="NCBI Taxonomy" id="47990"/>
    <lineage>
        <taxon>Bacteria</taxon>
        <taxon>Bacillati</taxon>
        <taxon>Actinomycetota</taxon>
        <taxon>Actinomycetes</taxon>
        <taxon>Pseudonocardiales</taxon>
        <taxon>Pseudonocardiaceae</taxon>
        <taxon>Kutzneria</taxon>
    </lineage>
</organism>
<evidence type="ECO:0000313" key="6">
    <source>
        <dbReference type="Proteomes" id="UP000517916"/>
    </source>
</evidence>
<dbReference type="GO" id="GO:0003677">
    <property type="term" value="F:DNA binding"/>
    <property type="evidence" value="ECO:0007669"/>
    <property type="project" value="UniProtKB-KW"/>
</dbReference>
<dbReference type="InterPro" id="IPR023187">
    <property type="entry name" value="Tscrpt_reg_MarR-type_CS"/>
</dbReference>
<dbReference type="SUPFAM" id="SSF46785">
    <property type="entry name" value="Winged helix' DNA-binding domain"/>
    <property type="match status" value="1"/>
</dbReference>
<keyword evidence="2 5" id="KW-0238">DNA-binding</keyword>
<dbReference type="InterPro" id="IPR052526">
    <property type="entry name" value="HTH-type_Bedaq_tolerance"/>
</dbReference>
<dbReference type="PANTHER" id="PTHR39515:SF2">
    <property type="entry name" value="HTH-TYPE TRANSCRIPTIONAL REGULATOR RV0880"/>
    <property type="match status" value="1"/>
</dbReference>
<dbReference type="InterPro" id="IPR036390">
    <property type="entry name" value="WH_DNA-bd_sf"/>
</dbReference>
<dbReference type="SMART" id="SM00347">
    <property type="entry name" value="HTH_MARR"/>
    <property type="match status" value="1"/>
</dbReference>
<evidence type="ECO:0000313" key="5">
    <source>
        <dbReference type="EMBL" id="MBA8926982.1"/>
    </source>
</evidence>
<dbReference type="EMBL" id="JACJID010000003">
    <property type="protein sequence ID" value="MBA8926982.1"/>
    <property type="molecule type" value="Genomic_DNA"/>
</dbReference>
<dbReference type="PANTHER" id="PTHR39515">
    <property type="entry name" value="CONSERVED PROTEIN"/>
    <property type="match status" value="1"/>
</dbReference>
<dbReference type="RefSeq" id="WP_411931122.1">
    <property type="nucleotide sequence ID" value="NZ_BAAABQ010000074.1"/>
</dbReference>
<dbReference type="InterPro" id="IPR000835">
    <property type="entry name" value="HTH_MarR-typ"/>
</dbReference>
<evidence type="ECO:0000259" key="4">
    <source>
        <dbReference type="PROSITE" id="PS50995"/>
    </source>
</evidence>
<keyword evidence="6" id="KW-1185">Reference proteome</keyword>
<accession>A0ABR6BJB5</accession>
<dbReference type="Proteomes" id="UP000517916">
    <property type="component" value="Unassembled WGS sequence"/>
</dbReference>
<name>A0ABR6BJB5_9PSEU</name>
<feature type="domain" description="HTH marR-type" evidence="4">
    <location>
        <begin position="5"/>
        <end position="144"/>
    </location>
</feature>
<evidence type="ECO:0000256" key="2">
    <source>
        <dbReference type="ARBA" id="ARBA00023125"/>
    </source>
</evidence>
<comment type="caution">
    <text evidence="5">The sequence shown here is derived from an EMBL/GenBank/DDBJ whole genome shotgun (WGS) entry which is preliminary data.</text>
</comment>
<protein>
    <submittedName>
        <fullName evidence="5">DNA-binding MarR family transcriptional regulator</fullName>
    </submittedName>
</protein>
<proteinExistence type="predicted"/>
<dbReference type="InterPro" id="IPR036388">
    <property type="entry name" value="WH-like_DNA-bd_sf"/>
</dbReference>
<reference evidence="5 6" key="1">
    <citation type="submission" date="2020-08" db="EMBL/GenBank/DDBJ databases">
        <title>Genomic Encyclopedia of Archaeal and Bacterial Type Strains, Phase II (KMG-II): from individual species to whole genera.</title>
        <authorList>
            <person name="Goeker M."/>
        </authorList>
    </citation>
    <scope>NUCLEOTIDE SEQUENCE [LARGE SCALE GENOMIC DNA]</scope>
    <source>
        <strain evidence="5 6">DSM 43850</strain>
    </source>
</reference>
<evidence type="ECO:0000256" key="1">
    <source>
        <dbReference type="ARBA" id="ARBA00023015"/>
    </source>
</evidence>
<evidence type="ECO:0000256" key="3">
    <source>
        <dbReference type="ARBA" id="ARBA00023163"/>
    </source>
</evidence>